<dbReference type="GO" id="GO:0090374">
    <property type="term" value="P:oligopeptide export from mitochondrion"/>
    <property type="evidence" value="ECO:0007669"/>
    <property type="project" value="TreeGrafter"/>
</dbReference>
<dbReference type="GO" id="GO:0055038">
    <property type="term" value="C:recycling endosome membrane"/>
    <property type="evidence" value="ECO:0007669"/>
    <property type="project" value="UniProtKB-SubCell"/>
</dbReference>
<dbReference type="PANTHER" id="PTHR43394:SF23">
    <property type="entry name" value="ATP-BINDING CASSETTE SUBFAMILY B MEMBER 11, GENE 2"/>
    <property type="match status" value="1"/>
</dbReference>
<keyword evidence="5" id="KW-0813">Transport</keyword>
<evidence type="ECO:0000256" key="15">
    <source>
        <dbReference type="ARBA" id="ARBA00022989"/>
    </source>
</evidence>
<protein>
    <recommendedName>
        <fullName evidence="18">Bile salt export pump</fullName>
    </recommendedName>
</protein>
<evidence type="ECO:0000256" key="25">
    <source>
        <dbReference type="ARBA" id="ARBA00049271"/>
    </source>
</evidence>
<dbReference type="AlphaFoldDB" id="A0A8C0VT63"/>
<dbReference type="PROSITE" id="PS50929">
    <property type="entry name" value="ABC_TM1F"/>
    <property type="match status" value="2"/>
</dbReference>
<dbReference type="Pfam" id="PF00005">
    <property type="entry name" value="ABC_tran"/>
    <property type="match status" value="2"/>
</dbReference>
<evidence type="ECO:0000256" key="9">
    <source>
        <dbReference type="ARBA" id="ARBA00022737"/>
    </source>
</evidence>
<comment type="catalytic activity">
    <reaction evidence="26">
        <text>taurochenodeoxycholate(in) + ATP + H2O = taurochenodeoxycholate(out) + ADP + phosphate + H(+)</text>
        <dbReference type="Rhea" id="RHEA:50064"/>
        <dbReference type="ChEBI" id="CHEBI:9407"/>
        <dbReference type="ChEBI" id="CHEBI:15377"/>
        <dbReference type="ChEBI" id="CHEBI:15378"/>
        <dbReference type="ChEBI" id="CHEBI:30616"/>
        <dbReference type="ChEBI" id="CHEBI:43474"/>
        <dbReference type="ChEBI" id="CHEBI:456216"/>
    </reaction>
    <physiologicalReaction direction="left-to-right" evidence="26">
        <dbReference type="Rhea" id="RHEA:50065"/>
    </physiologicalReaction>
</comment>
<dbReference type="InterPro" id="IPR036640">
    <property type="entry name" value="ABC1_TM_sf"/>
</dbReference>
<evidence type="ECO:0000256" key="24">
    <source>
        <dbReference type="ARBA" id="ARBA00049216"/>
    </source>
</evidence>
<dbReference type="SUPFAM" id="SSF90123">
    <property type="entry name" value="ABC transporter transmembrane region"/>
    <property type="match status" value="2"/>
</dbReference>
<dbReference type="GO" id="GO:0016887">
    <property type="term" value="F:ATP hydrolysis activity"/>
    <property type="evidence" value="ECO:0007669"/>
    <property type="project" value="InterPro"/>
</dbReference>
<dbReference type="GO" id="GO:0015421">
    <property type="term" value="F:ABC-type oligopeptide transporter activity"/>
    <property type="evidence" value="ECO:0007669"/>
    <property type="project" value="TreeGrafter"/>
</dbReference>
<keyword evidence="17" id="KW-0325">Glycoprotein</keyword>
<keyword evidence="13" id="KW-0832">Ubl conjugation</keyword>
<keyword evidence="30" id="KW-0732">Signal</keyword>
<name>A0A8C0VT63_CYACU</name>
<evidence type="ECO:0000256" key="28">
    <source>
        <dbReference type="ARBA" id="ARBA00049709"/>
    </source>
</evidence>
<feature type="transmembrane region" description="Helical" evidence="29">
    <location>
        <begin position="151"/>
        <end position="171"/>
    </location>
</feature>
<evidence type="ECO:0000256" key="26">
    <source>
        <dbReference type="ARBA" id="ARBA00049525"/>
    </source>
</evidence>
<keyword evidence="12" id="KW-0067">ATP-binding</keyword>
<feature type="domain" description="ABC transmembrane type-1" evidence="32">
    <location>
        <begin position="641"/>
        <end position="793"/>
    </location>
</feature>
<dbReference type="InterPro" id="IPR039421">
    <property type="entry name" value="Type_1_exporter"/>
</dbReference>
<reference evidence="33" key="2">
    <citation type="submission" date="2025-09" db="UniProtKB">
        <authorList>
            <consortium name="Ensembl"/>
        </authorList>
    </citation>
    <scope>IDENTIFICATION</scope>
</reference>
<keyword evidence="14" id="KW-1278">Translocase</keyword>
<dbReference type="SMART" id="SM00382">
    <property type="entry name" value="AAA"/>
    <property type="match status" value="2"/>
</dbReference>
<evidence type="ECO:0000256" key="30">
    <source>
        <dbReference type="SAM" id="SignalP"/>
    </source>
</evidence>
<feature type="transmembrane region" description="Helical" evidence="29">
    <location>
        <begin position="603"/>
        <end position="626"/>
    </location>
</feature>
<dbReference type="GO" id="GO:0015125">
    <property type="term" value="F:bile acid transmembrane transporter activity"/>
    <property type="evidence" value="ECO:0007669"/>
    <property type="project" value="UniProtKB-ARBA"/>
</dbReference>
<evidence type="ECO:0000256" key="14">
    <source>
        <dbReference type="ARBA" id="ARBA00022967"/>
    </source>
</evidence>
<comment type="catalytic activity">
    <reaction evidence="25">
        <text>tauroursodeoxycholate(in) + ATP + H2O = tauroursodeoxycholate(out) + ADP + phosphate + H(+)</text>
        <dbReference type="Rhea" id="RHEA:50072"/>
        <dbReference type="ChEBI" id="CHEBI:15377"/>
        <dbReference type="ChEBI" id="CHEBI:15378"/>
        <dbReference type="ChEBI" id="CHEBI:30616"/>
        <dbReference type="ChEBI" id="CHEBI:43474"/>
        <dbReference type="ChEBI" id="CHEBI:132028"/>
        <dbReference type="ChEBI" id="CHEBI:456216"/>
    </reaction>
    <physiologicalReaction direction="left-to-right" evidence="25">
        <dbReference type="Rhea" id="RHEA:50073"/>
    </physiologicalReaction>
</comment>
<evidence type="ECO:0000313" key="34">
    <source>
        <dbReference type="Proteomes" id="UP000694410"/>
    </source>
</evidence>
<evidence type="ECO:0000256" key="19">
    <source>
        <dbReference type="ARBA" id="ARBA00047495"/>
    </source>
</evidence>
<evidence type="ECO:0000313" key="33">
    <source>
        <dbReference type="Ensembl" id="ENSCCEP00000027709.1"/>
    </source>
</evidence>
<feature type="domain" description="ABC transporter" evidence="31">
    <location>
        <begin position="325"/>
        <end position="561"/>
    </location>
</feature>
<evidence type="ECO:0000256" key="21">
    <source>
        <dbReference type="ARBA" id="ARBA00047914"/>
    </source>
</evidence>
<dbReference type="InterPro" id="IPR027417">
    <property type="entry name" value="P-loop_NTPase"/>
</dbReference>
<proteinExistence type="inferred from homology"/>
<keyword evidence="11" id="KW-0967">Endosome</keyword>
<evidence type="ECO:0000256" key="11">
    <source>
        <dbReference type="ARBA" id="ARBA00022753"/>
    </source>
</evidence>
<keyword evidence="7" id="KW-0597">Phosphoprotein</keyword>
<keyword evidence="9" id="KW-0677">Repeat</keyword>
<dbReference type="GO" id="GO:0016324">
    <property type="term" value="C:apical plasma membrane"/>
    <property type="evidence" value="ECO:0007669"/>
    <property type="project" value="UniProtKB-SubCell"/>
</dbReference>
<comment type="catalytic activity">
    <reaction evidence="21">
        <text>pravastatin(in) + ATP + H2O = pravastatin(out) + ADP + phosphate + H(+)</text>
        <dbReference type="Rhea" id="RHEA:63908"/>
        <dbReference type="ChEBI" id="CHEBI:15377"/>
        <dbReference type="ChEBI" id="CHEBI:15378"/>
        <dbReference type="ChEBI" id="CHEBI:30616"/>
        <dbReference type="ChEBI" id="CHEBI:43474"/>
        <dbReference type="ChEBI" id="CHEBI:63660"/>
        <dbReference type="ChEBI" id="CHEBI:456216"/>
    </reaction>
    <physiologicalReaction direction="left-to-right" evidence="21">
        <dbReference type="Rhea" id="RHEA:63909"/>
    </physiologicalReaction>
</comment>
<evidence type="ECO:0000256" key="16">
    <source>
        <dbReference type="ARBA" id="ARBA00023136"/>
    </source>
</evidence>
<comment type="catalytic activity">
    <reaction evidence="23">
        <text>cholate(in) + ATP + H2O = cholate(out) + ADP + phosphate + H(+)</text>
        <dbReference type="Rhea" id="RHEA:50048"/>
        <dbReference type="ChEBI" id="CHEBI:15377"/>
        <dbReference type="ChEBI" id="CHEBI:15378"/>
        <dbReference type="ChEBI" id="CHEBI:29747"/>
        <dbReference type="ChEBI" id="CHEBI:30616"/>
        <dbReference type="ChEBI" id="CHEBI:43474"/>
        <dbReference type="ChEBI" id="CHEBI:456216"/>
    </reaction>
    <physiologicalReaction direction="left-to-right" evidence="23">
        <dbReference type="Rhea" id="RHEA:50049"/>
    </physiologicalReaction>
</comment>
<evidence type="ECO:0000256" key="3">
    <source>
        <dbReference type="ARBA" id="ARBA00004565"/>
    </source>
</evidence>
<dbReference type="CDD" id="cd03249">
    <property type="entry name" value="ABC_MTABC3_MDL1_MDL2"/>
    <property type="match status" value="2"/>
</dbReference>
<gene>
    <name evidence="33" type="primary">ABCB11</name>
</gene>
<evidence type="ECO:0000256" key="23">
    <source>
        <dbReference type="ARBA" id="ARBA00048732"/>
    </source>
</evidence>
<evidence type="ECO:0000256" key="29">
    <source>
        <dbReference type="SAM" id="Phobius"/>
    </source>
</evidence>
<dbReference type="PANTHER" id="PTHR43394">
    <property type="entry name" value="ATP-DEPENDENT PERMEASE MDL1, MITOCHONDRIAL"/>
    <property type="match status" value="1"/>
</dbReference>
<keyword evidence="6" id="KW-1003">Cell membrane</keyword>
<feature type="domain" description="ABC transporter" evidence="31">
    <location>
        <begin position="862"/>
        <end position="1100"/>
    </location>
</feature>
<evidence type="ECO:0000256" key="4">
    <source>
        <dbReference type="ARBA" id="ARBA00007577"/>
    </source>
</evidence>
<dbReference type="InterPro" id="IPR003593">
    <property type="entry name" value="AAA+_ATPase"/>
</dbReference>
<feature type="signal peptide" evidence="30">
    <location>
        <begin position="1"/>
        <end position="17"/>
    </location>
</feature>
<evidence type="ECO:0000256" key="12">
    <source>
        <dbReference type="ARBA" id="ARBA00022840"/>
    </source>
</evidence>
<dbReference type="InterPro" id="IPR003439">
    <property type="entry name" value="ABC_transporter-like_ATP-bd"/>
</dbReference>
<evidence type="ECO:0000256" key="13">
    <source>
        <dbReference type="ARBA" id="ARBA00022843"/>
    </source>
</evidence>
<feature type="transmembrane region" description="Helical" evidence="29">
    <location>
        <begin position="259"/>
        <end position="278"/>
    </location>
</feature>
<dbReference type="CDD" id="cd18577">
    <property type="entry name" value="ABC_6TM_Pgp_ABCB1_D1_like"/>
    <property type="match status" value="1"/>
</dbReference>
<dbReference type="FunFam" id="1.20.1560.10:FF:000018">
    <property type="entry name" value="ATP-binding cassette subfamily B member 11"/>
    <property type="match status" value="1"/>
</dbReference>
<sequence>MEILMMVAGSLCAVVHGVAQPAVLLVFGAMADTFIEYDIEMQELKDPNKTCVNNTIAWINGTIYQNEKNICFWVMSAARQIQKIRKAYFRKIMRMDIGWFDCTSVGELNTRISDDVNKINEAIADQVAVFIQRITTFVCGFLLGFVSGWKLTLVIIAVSPLLGIGAAVAKLTGRELKAYAKAGAVADEVLSSIRTVAAFGGEKKEVERYDKNLVFAQHWGIRKGVIMGLFTGYMWFIIFLSYALAFWYGSKLVLEEDEYSPGTLLQVFFGVLIGALNLGQASPCLEAFATGRGAATNIFETIDKVSNAFLSLRGEIKLDKVRGEIEFHNVTFNYPSRPDVKILDNLNMVIKAGETTAFVGASGAGKSTTIQLIQRFYDPTAGMITLDGHDIRSLNIQWLRSQIGIVEQEPVLFATTIAENIRYGRDEATMEDIIKAAKQANAYNFIMDLPQKFDTHVGEGGSQMSGGQKQRIAIARALVRNPKILLLDMATSALDNESEAIVQEALHKARLGRTAISIAHRLSTIKAADVIIGFEHGRAVERGTHEELLQRKGVYFMLVTLQSKGDKAPNKEETESKHFESVVEEDAKPVSFTRILKYNASEWPYLVLGSLAAAVNGAVNPLYALLFSQILGVCYDNILKFGVVSFFTQFLQGYTFAKSGELLTRRLRKIGFQAMLGQDIGWFDDRKNSPGALTTRLATDASQVQGATGSQIGMIVNSFTNIGVAMIISFYFSWKLSLVIMCFLPFLALSGAVQAKMLTGFASQDKKALEATGRIASEALSNIRTVAGIGKEKMNDCVHLPHRVISAIVTSGTALGKASSYTPNYAKAKTSAARFFQLVDRLPKISVYSEKGEKWDDFKGSIEFLNCKFTYPSRPDIQVLKGLSISVKPGQTLAFVGSSGCGKSTSVQLLERFYDPEKGSVLIDGHDSKNVNVQFLRSKIGIVSQEPVLFDCSIADNIKYGSNTKETTMEKVIEAAQKAQLHDFVMSLPNKYETNVGAQGSQLSRGQKQRIAIARAIIRDPKILLLDEATSALDTESEKTVQMALDKAREGRTCIVIAHRLSTIQNADIIAVMSQGLIIERGTHDELMAMEGAYWKLVTTGAPIS</sequence>
<comment type="catalytic activity">
    <reaction evidence="24">
        <text>glycochenodeoxycholate(in) + ATP + H2O = glycochenodeoxycholate(out) + ADP + phosphate + H(+)</text>
        <dbReference type="Rhea" id="RHEA:50060"/>
        <dbReference type="ChEBI" id="CHEBI:15377"/>
        <dbReference type="ChEBI" id="CHEBI:15378"/>
        <dbReference type="ChEBI" id="CHEBI:30616"/>
        <dbReference type="ChEBI" id="CHEBI:36252"/>
        <dbReference type="ChEBI" id="CHEBI:43474"/>
        <dbReference type="ChEBI" id="CHEBI:456216"/>
    </reaction>
    <physiologicalReaction direction="left-to-right" evidence="24">
        <dbReference type="Rhea" id="RHEA:50061"/>
    </physiologicalReaction>
</comment>
<dbReference type="SUPFAM" id="SSF52540">
    <property type="entry name" value="P-loop containing nucleoside triphosphate hydrolases"/>
    <property type="match status" value="2"/>
</dbReference>
<dbReference type="InterPro" id="IPR011527">
    <property type="entry name" value="ABC1_TM_dom"/>
</dbReference>
<comment type="similarity">
    <text evidence="4">Belongs to the ABC transporter superfamily. ABCB family. Multidrug resistance exporter (TC 3.A.1.201) subfamily.</text>
</comment>
<keyword evidence="16 29" id="KW-0472">Membrane</keyword>
<comment type="catalytic activity">
    <reaction evidence="22">
        <text>glycoursodeoxycholate(in) + ATP + H2O = glycoursodeoxycholate(out) + ADP + phosphate + H(+)</text>
        <dbReference type="Rhea" id="RHEA:50068"/>
        <dbReference type="ChEBI" id="CHEBI:15377"/>
        <dbReference type="ChEBI" id="CHEBI:15378"/>
        <dbReference type="ChEBI" id="CHEBI:30616"/>
        <dbReference type="ChEBI" id="CHEBI:43474"/>
        <dbReference type="ChEBI" id="CHEBI:132030"/>
        <dbReference type="ChEBI" id="CHEBI:456216"/>
    </reaction>
    <physiologicalReaction direction="left-to-right" evidence="22">
        <dbReference type="Rhea" id="RHEA:50069"/>
    </physiologicalReaction>
</comment>
<feature type="transmembrane region" description="Helical" evidence="29">
    <location>
        <begin position="738"/>
        <end position="758"/>
    </location>
</feature>
<evidence type="ECO:0000256" key="1">
    <source>
        <dbReference type="ARBA" id="ARBA00004337"/>
    </source>
</evidence>
<evidence type="ECO:0000256" key="2">
    <source>
        <dbReference type="ARBA" id="ARBA00004424"/>
    </source>
</evidence>
<dbReference type="GO" id="GO:0005743">
    <property type="term" value="C:mitochondrial inner membrane"/>
    <property type="evidence" value="ECO:0007669"/>
    <property type="project" value="TreeGrafter"/>
</dbReference>
<dbReference type="Gene3D" id="3.40.50.300">
    <property type="entry name" value="P-loop containing nucleotide triphosphate hydrolases"/>
    <property type="match status" value="2"/>
</dbReference>
<keyword evidence="15 29" id="KW-1133">Transmembrane helix</keyword>
<evidence type="ECO:0000256" key="5">
    <source>
        <dbReference type="ARBA" id="ARBA00022448"/>
    </source>
</evidence>
<evidence type="ECO:0000259" key="31">
    <source>
        <dbReference type="PROSITE" id="PS50893"/>
    </source>
</evidence>
<dbReference type="GO" id="GO:0005524">
    <property type="term" value="F:ATP binding"/>
    <property type="evidence" value="ECO:0007669"/>
    <property type="project" value="UniProtKB-KW"/>
</dbReference>
<evidence type="ECO:0000256" key="7">
    <source>
        <dbReference type="ARBA" id="ARBA00022553"/>
    </source>
</evidence>
<accession>A0A8C0VT63</accession>
<feature type="domain" description="ABC transmembrane type-1" evidence="32">
    <location>
        <begin position="7"/>
        <end position="290"/>
    </location>
</feature>
<feature type="chain" id="PRO_5034616708" description="Bile salt export pump" evidence="30">
    <location>
        <begin position="18"/>
        <end position="1105"/>
    </location>
</feature>
<reference evidence="33" key="1">
    <citation type="submission" date="2025-08" db="UniProtKB">
        <authorList>
            <consortium name="Ensembl"/>
        </authorList>
    </citation>
    <scope>IDENTIFICATION</scope>
</reference>
<evidence type="ECO:0000256" key="20">
    <source>
        <dbReference type="ARBA" id="ARBA00047763"/>
    </source>
</evidence>
<evidence type="ECO:0000256" key="10">
    <source>
        <dbReference type="ARBA" id="ARBA00022741"/>
    </source>
</evidence>
<evidence type="ECO:0000259" key="32">
    <source>
        <dbReference type="PROSITE" id="PS50929"/>
    </source>
</evidence>
<dbReference type="InterPro" id="IPR017871">
    <property type="entry name" value="ABC_transporter-like_CS"/>
</dbReference>
<evidence type="ECO:0000256" key="17">
    <source>
        <dbReference type="ARBA" id="ARBA00023180"/>
    </source>
</evidence>
<keyword evidence="34" id="KW-1185">Reference proteome</keyword>
<organism evidence="33 34">
    <name type="scientific">Cyanistes caeruleus</name>
    <name type="common">Eurasian blue tit</name>
    <name type="synonym">Parus caeruleus</name>
    <dbReference type="NCBI Taxonomy" id="156563"/>
    <lineage>
        <taxon>Eukaryota</taxon>
        <taxon>Metazoa</taxon>
        <taxon>Chordata</taxon>
        <taxon>Craniata</taxon>
        <taxon>Vertebrata</taxon>
        <taxon>Euteleostomi</taxon>
        <taxon>Archelosauria</taxon>
        <taxon>Archosauria</taxon>
        <taxon>Dinosauria</taxon>
        <taxon>Saurischia</taxon>
        <taxon>Theropoda</taxon>
        <taxon>Coelurosauria</taxon>
        <taxon>Aves</taxon>
        <taxon>Neognathae</taxon>
        <taxon>Neoaves</taxon>
        <taxon>Telluraves</taxon>
        <taxon>Australaves</taxon>
        <taxon>Passeriformes</taxon>
        <taxon>Paridae</taxon>
        <taxon>Cyanistes</taxon>
    </lineage>
</organism>
<comment type="catalytic activity">
    <reaction evidence="20">
        <text>glycocholate(in) + ATP + H2O = glycocholate(out) + ADP + phosphate + H(+)</text>
        <dbReference type="Rhea" id="RHEA:50056"/>
        <dbReference type="ChEBI" id="CHEBI:15377"/>
        <dbReference type="ChEBI" id="CHEBI:15378"/>
        <dbReference type="ChEBI" id="CHEBI:29746"/>
        <dbReference type="ChEBI" id="CHEBI:30616"/>
        <dbReference type="ChEBI" id="CHEBI:43474"/>
        <dbReference type="ChEBI" id="CHEBI:456216"/>
    </reaction>
    <physiologicalReaction direction="left-to-right" evidence="20">
        <dbReference type="Rhea" id="RHEA:50057"/>
    </physiologicalReaction>
</comment>
<comment type="subunit">
    <text evidence="28">Interacts with HAX1. Interacts with the adapter protein complex 2 (AP-2) throught AP2A2 or AP2A1; this interaction regulates cell membrane expression of ABCB11 through its internalization in a clathrin-dependent manner and its subsequent degradation.</text>
</comment>
<dbReference type="Pfam" id="PF00664">
    <property type="entry name" value="ABC_membrane"/>
    <property type="match status" value="2"/>
</dbReference>
<dbReference type="FunFam" id="3.40.50.300:FF:000479">
    <property type="entry name" value="Multidrug resistance protein 1A"/>
    <property type="match status" value="2"/>
</dbReference>
<comment type="subcellular location">
    <subcellularLocation>
        <location evidence="2">Apical cell membrane</location>
        <topology evidence="2">Multi-pass membrane protein</topology>
    </subcellularLocation>
    <subcellularLocation>
        <location evidence="1">Endosome membrane</location>
        <topology evidence="1">Multi-pass membrane protein</topology>
    </subcellularLocation>
    <subcellularLocation>
        <location evidence="3">Recycling endosome membrane</location>
    </subcellularLocation>
</comment>
<dbReference type="PROSITE" id="PS50893">
    <property type="entry name" value="ABC_TRANSPORTER_2"/>
    <property type="match status" value="2"/>
</dbReference>
<evidence type="ECO:0000256" key="6">
    <source>
        <dbReference type="ARBA" id="ARBA00022475"/>
    </source>
</evidence>
<dbReference type="Proteomes" id="UP000694410">
    <property type="component" value="Unplaced"/>
</dbReference>
<comment type="catalytic activity">
    <reaction evidence="19">
        <text>taurocholate(in) + ATP + H2O = taurocholate(out) + ADP + phosphate + H(+)</text>
        <dbReference type="Rhea" id="RHEA:50052"/>
        <dbReference type="ChEBI" id="CHEBI:15377"/>
        <dbReference type="ChEBI" id="CHEBI:15378"/>
        <dbReference type="ChEBI" id="CHEBI:30616"/>
        <dbReference type="ChEBI" id="CHEBI:36257"/>
        <dbReference type="ChEBI" id="CHEBI:43474"/>
        <dbReference type="ChEBI" id="CHEBI:456216"/>
    </reaction>
    <physiologicalReaction direction="left-to-right" evidence="19">
        <dbReference type="Rhea" id="RHEA:50053"/>
    </physiologicalReaction>
</comment>
<feature type="transmembrane region" description="Helical" evidence="29">
    <location>
        <begin position="712"/>
        <end position="732"/>
    </location>
</feature>
<dbReference type="GO" id="GO:0015722">
    <property type="term" value="P:canalicular bile acid transport"/>
    <property type="evidence" value="ECO:0007669"/>
    <property type="project" value="UniProtKB-ARBA"/>
</dbReference>
<dbReference type="Gene3D" id="1.20.1560.10">
    <property type="entry name" value="ABC transporter type 1, transmembrane domain"/>
    <property type="match status" value="2"/>
</dbReference>
<dbReference type="PROSITE" id="PS00211">
    <property type="entry name" value="ABC_TRANSPORTER_1"/>
    <property type="match status" value="1"/>
</dbReference>
<keyword evidence="8 29" id="KW-0812">Transmembrane</keyword>
<evidence type="ECO:0000256" key="27">
    <source>
        <dbReference type="ARBA" id="ARBA00049631"/>
    </source>
</evidence>
<evidence type="ECO:0000256" key="18">
    <source>
        <dbReference type="ARBA" id="ARBA00023630"/>
    </source>
</evidence>
<evidence type="ECO:0000256" key="8">
    <source>
        <dbReference type="ARBA" id="ARBA00022692"/>
    </source>
</evidence>
<feature type="transmembrane region" description="Helical" evidence="29">
    <location>
        <begin position="225"/>
        <end position="247"/>
    </location>
</feature>
<comment type="function">
    <text evidence="27">Catalyzes the transport of the major hydrophobic bile salts, such as taurine and glycine-conjugated cholic acid across the canalicular membrane of hepatocytes in an ATP-dependent manner, therefore participates in hepatic bile acid homeostasis and consequently to lipid homeostasis through regulation of biliary lipid secretion in a bile salts dependent manner. Transports taurine-conjugated bile salts more rapidly than glycine-conjugated bile salts. Also transports non-bile acid compounds, such as pravastatin and fexofenadine in an ATP-dependent manner and may be involved in their biliary excretion.</text>
</comment>
<keyword evidence="10" id="KW-0547">Nucleotide-binding</keyword>
<evidence type="ECO:0000256" key="22">
    <source>
        <dbReference type="ARBA" id="ARBA00048306"/>
    </source>
</evidence>
<dbReference type="CDD" id="cd18578">
    <property type="entry name" value="ABC_6TM_Pgp_ABCB1_D2_like"/>
    <property type="match status" value="1"/>
</dbReference>
<dbReference type="Ensembl" id="ENSCCET00000041033.1">
    <property type="protein sequence ID" value="ENSCCEP00000027709.1"/>
    <property type="gene ID" value="ENSCCEG00000024010.1"/>
</dbReference>